<dbReference type="EMBL" id="KN558577">
    <property type="protein sequence ID" value="KHJ87098.1"/>
    <property type="molecule type" value="Genomic_DNA"/>
</dbReference>
<organism evidence="1 2">
    <name type="scientific">Oesophagostomum dentatum</name>
    <name type="common">Nodular worm</name>
    <dbReference type="NCBI Taxonomy" id="61180"/>
    <lineage>
        <taxon>Eukaryota</taxon>
        <taxon>Metazoa</taxon>
        <taxon>Ecdysozoa</taxon>
        <taxon>Nematoda</taxon>
        <taxon>Chromadorea</taxon>
        <taxon>Rhabditida</taxon>
        <taxon>Rhabditina</taxon>
        <taxon>Rhabditomorpha</taxon>
        <taxon>Strongyloidea</taxon>
        <taxon>Strongylidae</taxon>
        <taxon>Oesophagostomum</taxon>
    </lineage>
</organism>
<evidence type="ECO:0000313" key="1">
    <source>
        <dbReference type="EMBL" id="KHJ87098.1"/>
    </source>
</evidence>
<dbReference type="OrthoDB" id="5817023at2759"/>
<gene>
    <name evidence="1" type="ORF">OESDEN_13134</name>
</gene>
<sequence length="236" mass="25465">MQCASPTLQTQWQRTGLPRQPANLPFHSSCESAATYADTSAFAASTCATGEICFEMVIPMDNQYSYVRGCHKDFIESAVTTQQITQEKCTYSLVTDQKITKDGEDTTKTYQAFSVVSVITYSIMSTLIAMLQYTAGIEEVAAVRFVKNADGPTVLNAILTKSSLETDTVITTALTGCSVAPQTNCVKHIFYQGTGRNDKYSTCSGAYCSSFEGRLNGELVKLDCDCTTSAATVSPG</sequence>
<dbReference type="AlphaFoldDB" id="A0A0B1SP42"/>
<accession>A0A0B1SP42</accession>
<keyword evidence="2" id="KW-1185">Reference proteome</keyword>
<name>A0A0B1SP42_OESDE</name>
<reference evidence="1 2" key="1">
    <citation type="submission" date="2014-03" db="EMBL/GenBank/DDBJ databases">
        <title>Draft genome of the hookworm Oesophagostomum dentatum.</title>
        <authorList>
            <person name="Mitreva M."/>
        </authorList>
    </citation>
    <scope>NUCLEOTIDE SEQUENCE [LARGE SCALE GENOMIC DNA]</scope>
    <source>
        <strain evidence="1 2">OD-Hann</strain>
    </source>
</reference>
<evidence type="ECO:0000313" key="2">
    <source>
        <dbReference type="Proteomes" id="UP000053660"/>
    </source>
</evidence>
<dbReference type="Proteomes" id="UP000053660">
    <property type="component" value="Unassembled WGS sequence"/>
</dbReference>
<proteinExistence type="predicted"/>
<protein>
    <submittedName>
        <fullName evidence="1">Uncharacterized protein</fullName>
    </submittedName>
</protein>